<evidence type="ECO:0000256" key="7">
    <source>
        <dbReference type="RuleBase" id="RU367016"/>
    </source>
</evidence>
<dbReference type="KEGG" id="fpp:FPB0191_02257"/>
<comment type="similarity">
    <text evidence="2 7">Belongs to the DedA family.</text>
</comment>
<keyword evidence="4 7" id="KW-0812">Transmembrane</keyword>
<evidence type="ECO:0000256" key="5">
    <source>
        <dbReference type="ARBA" id="ARBA00022989"/>
    </source>
</evidence>
<keyword evidence="3 7" id="KW-1003">Cell membrane</keyword>
<evidence type="ECO:0000313" key="9">
    <source>
        <dbReference type="EMBL" id="AJA46060.1"/>
    </source>
</evidence>
<evidence type="ECO:0000259" key="8">
    <source>
        <dbReference type="Pfam" id="PF09335"/>
    </source>
</evidence>
<accession>A0A0A7S3D9</accession>
<feature type="transmembrane region" description="Helical" evidence="7">
    <location>
        <begin position="121"/>
        <end position="143"/>
    </location>
</feature>
<evidence type="ECO:0000256" key="3">
    <source>
        <dbReference type="ARBA" id="ARBA00022475"/>
    </source>
</evidence>
<dbReference type="HOGENOM" id="CLU_044208_6_2_6"/>
<feature type="transmembrane region" description="Helical" evidence="7">
    <location>
        <begin position="188"/>
        <end position="212"/>
    </location>
</feature>
<feature type="transmembrane region" description="Helical" evidence="7">
    <location>
        <begin position="155"/>
        <end position="176"/>
    </location>
</feature>
<evidence type="ECO:0000256" key="6">
    <source>
        <dbReference type="ARBA" id="ARBA00023136"/>
    </source>
</evidence>
<reference evidence="9 10" key="1">
    <citation type="journal article" date="2014" name="Appl. Environ. Microbiol.">
        <title>Gut symbionts from distinct hosts exhibit genotoxic activity via divergent colibactin biosynthetic pathways.</title>
        <authorList>
            <person name="Engel P."/>
            <person name="Vizcaino M.I."/>
            <person name="Crawford J.M."/>
        </authorList>
    </citation>
    <scope>NUCLEOTIDE SEQUENCE [LARGE SCALE GENOMIC DNA]</scope>
    <source>
        <strain evidence="9 10">PEB0191</strain>
    </source>
</reference>
<evidence type="ECO:0000313" key="10">
    <source>
        <dbReference type="Proteomes" id="UP000030901"/>
    </source>
</evidence>
<gene>
    <name evidence="9" type="ORF">FPB0191_02257</name>
</gene>
<feature type="transmembrane region" description="Helical" evidence="7">
    <location>
        <begin position="24"/>
        <end position="48"/>
    </location>
</feature>
<dbReference type="Proteomes" id="UP000030901">
    <property type="component" value="Chromosome"/>
</dbReference>
<feature type="transmembrane region" description="Helical" evidence="7">
    <location>
        <begin position="68"/>
        <end position="87"/>
    </location>
</feature>
<dbReference type="Pfam" id="PF09335">
    <property type="entry name" value="VTT_dom"/>
    <property type="match status" value="1"/>
</dbReference>
<evidence type="ECO:0000256" key="1">
    <source>
        <dbReference type="ARBA" id="ARBA00004651"/>
    </source>
</evidence>
<dbReference type="STRING" id="1267021.FPB0191_02257"/>
<name>A0A0A7S3D9_FRIPE</name>
<evidence type="ECO:0000256" key="4">
    <source>
        <dbReference type="ARBA" id="ARBA00022692"/>
    </source>
</evidence>
<proteinExistence type="inferred from homology"/>
<organism evidence="9 10">
    <name type="scientific">Frischella perrara</name>
    <dbReference type="NCBI Taxonomy" id="1267021"/>
    <lineage>
        <taxon>Bacteria</taxon>
        <taxon>Pseudomonadati</taxon>
        <taxon>Pseudomonadota</taxon>
        <taxon>Gammaproteobacteria</taxon>
        <taxon>Orbales</taxon>
        <taxon>Orbaceae</taxon>
        <taxon>Frischella</taxon>
    </lineage>
</organism>
<dbReference type="AlphaFoldDB" id="A0A0A7S3D9"/>
<dbReference type="PANTHER" id="PTHR30353">
    <property type="entry name" value="INNER MEMBRANE PROTEIN DEDA-RELATED"/>
    <property type="match status" value="1"/>
</dbReference>
<dbReference type="EMBL" id="CP009056">
    <property type="protein sequence ID" value="AJA46060.1"/>
    <property type="molecule type" value="Genomic_DNA"/>
</dbReference>
<protein>
    <submittedName>
        <fullName evidence="9">Putative membrane-associated protein</fullName>
    </submittedName>
</protein>
<dbReference type="InterPro" id="IPR032818">
    <property type="entry name" value="DedA-like"/>
</dbReference>
<keyword evidence="10" id="KW-1185">Reference proteome</keyword>
<dbReference type="GO" id="GO:0005886">
    <property type="term" value="C:plasma membrane"/>
    <property type="evidence" value="ECO:0007669"/>
    <property type="project" value="UniProtKB-SubCell"/>
</dbReference>
<dbReference type="PANTHER" id="PTHR30353:SF11">
    <property type="entry name" value="INNER MEMBRANE PROTEIN YQJA"/>
    <property type="match status" value="1"/>
</dbReference>
<evidence type="ECO:0000256" key="2">
    <source>
        <dbReference type="ARBA" id="ARBA00010792"/>
    </source>
</evidence>
<dbReference type="InterPro" id="IPR032816">
    <property type="entry name" value="VTT_dom"/>
</dbReference>
<keyword evidence="5 7" id="KW-1133">Transmembrane helix</keyword>
<keyword evidence="6 7" id="KW-0472">Membrane</keyword>
<sequence length="220" mass="25062">METMISLYNAFINLDLDTLSNPNLLWTLYGMLFVIILLENGVLPAAFLPGDSLLFLTGVLIGNEVFHFGLINLILIVGAALGTWLGFIQGRWLGNTKIVQNWMAHLPEKYHRKSELLFHKYGLHALFIGRFIAFVRTLMPMMAGLSGLQSKRFHVYNWLSATLWIFLIVTLGYFFGMTSLFKNHQREFMSLLTLIPVALLVLGLVLSLIMAIKRWITTKK</sequence>
<dbReference type="RefSeq" id="WP_039106203.1">
    <property type="nucleotide sequence ID" value="NZ_CAMLJH010000001.1"/>
</dbReference>
<comment type="subcellular location">
    <subcellularLocation>
        <location evidence="1 7">Cell membrane</location>
        <topology evidence="1 7">Multi-pass membrane protein</topology>
    </subcellularLocation>
</comment>
<feature type="domain" description="VTT" evidence="8">
    <location>
        <begin position="48"/>
        <end position="173"/>
    </location>
</feature>
<dbReference type="OrthoDB" id="13976at2"/>